<feature type="domain" description="RNase NYN" evidence="1">
    <location>
        <begin position="913"/>
        <end position="1068"/>
    </location>
</feature>
<gene>
    <name evidence="2" type="ORF">IE077_002482</name>
</gene>
<keyword evidence="3" id="KW-1185">Reference proteome</keyword>
<evidence type="ECO:0000259" key="1">
    <source>
        <dbReference type="Pfam" id="PF11977"/>
    </source>
</evidence>
<dbReference type="Gene3D" id="3.40.50.11980">
    <property type="match status" value="1"/>
</dbReference>
<dbReference type="PANTHER" id="PTHR12876:SF35">
    <property type="entry name" value="LD08718P-RELATED"/>
    <property type="match status" value="1"/>
</dbReference>
<organism evidence="2 3">
    <name type="scientific">Cardiosporidium cionae</name>
    <dbReference type="NCBI Taxonomy" id="476202"/>
    <lineage>
        <taxon>Eukaryota</taxon>
        <taxon>Sar</taxon>
        <taxon>Alveolata</taxon>
        <taxon>Apicomplexa</taxon>
        <taxon>Aconoidasida</taxon>
        <taxon>Nephromycida</taxon>
        <taxon>Cardiosporidium</taxon>
    </lineage>
</organism>
<evidence type="ECO:0000313" key="3">
    <source>
        <dbReference type="Proteomes" id="UP000823046"/>
    </source>
</evidence>
<comment type="caution">
    <text evidence="2">The sequence shown here is derived from an EMBL/GenBank/DDBJ whole genome shotgun (WGS) entry which is preliminary data.</text>
</comment>
<proteinExistence type="predicted"/>
<reference evidence="2 3" key="1">
    <citation type="journal article" date="2020" name="bioRxiv">
        <title>Metabolic contributions of an alphaproteobacterial endosymbiont in the apicomplexan Cardiosporidium cionae.</title>
        <authorList>
            <person name="Hunter E.S."/>
            <person name="Paight C.J."/>
            <person name="Lane C.E."/>
        </authorList>
    </citation>
    <scope>NUCLEOTIDE SEQUENCE [LARGE SCALE GENOMIC DNA]</scope>
    <source>
        <strain evidence="2">ESH_2018</strain>
    </source>
</reference>
<dbReference type="EMBL" id="JADAQX010000239">
    <property type="protein sequence ID" value="KAF8821083.1"/>
    <property type="molecule type" value="Genomic_DNA"/>
</dbReference>
<evidence type="ECO:0000313" key="2">
    <source>
        <dbReference type="EMBL" id="KAF8821083.1"/>
    </source>
</evidence>
<dbReference type="PANTHER" id="PTHR12876">
    <property type="entry name" value="N4BP1-RELATED"/>
    <property type="match status" value="1"/>
</dbReference>
<dbReference type="SUPFAM" id="SSF48452">
    <property type="entry name" value="TPR-like"/>
    <property type="match status" value="1"/>
</dbReference>
<accession>A0ABQ7JAQ4</accession>
<dbReference type="Proteomes" id="UP000823046">
    <property type="component" value="Unassembled WGS sequence"/>
</dbReference>
<dbReference type="InterPro" id="IPR011990">
    <property type="entry name" value="TPR-like_helical_dom_sf"/>
</dbReference>
<sequence length="1076" mass="122497">MDRSKLPELPKYVPKGLRIANTDGAFENEQQVVHVEEPYDYEMNSKEVIRRSMHADDLGTTNWDTQERKSMEELQKGCSKSEDSRAPEQHFKLADKARKLHLMYQKTHQKCKSSTCNENITRKVVLSNLSMENSATTSAQIIESDHNLQDLKATFALGSSSDEQTGSRSAELMNLDKKIFEKFPSYVSVVELVALWKQKYYRLIKISIEKLSSLKKDLPTFQGGNEKLKHAILRYEEELEDKIQSYISYFMELINKIIEFSEKKDILMDGPQVNLEAVHALCKLKALCGDLYRYIYMVKSPTPNEEVILKAKSLYMESIEGFPFDGHPFLQTIFFRVDKKSQPIACAFIYFRSLICVFSSYNSESLSLFLEKHSIKNINERETLPKDLHDLILHFQWRFLRVLQIIYCKISTEQFAAVSESTIKALVALLRLASSSEETLFLDIMISSLCLLIETSHAIQKIRDSSRDLFAGSSNIRTSSAALHEELRYIFTNGVVLSEELLLKNERASLSFYFFWKILSTLSQEAEPDSPQIAAIIIAVYWLRFNTKIFTSTYYECKNCRQNLASLAMKCIPDDVDLAYPENLLSLKLPEDFYLRGLLSFPLYFPPERIFDVSRKEEGEEIDENLSEDEEIPFVGPLINSNCDISSATEFADFATISASSNKTLVEDNLAHSAMLLTLVEKPDLSSKIEPYSPAKCSRSNEKNSAIQHSLSVQLENASQPISPFGKEFSLRILPWPRIQCRQDAMQKDIPFVRKIRLYSLCSDFPELATLQKCANLVKKPTTEASTLNNFTTSGYTAHLLKSINDRSAEAAIRDVSQKDKSLIFDSSNVDSTVSLQLAAERAEEIDAKKIRSVKNNVKRATNTRRRRKYLPVMKSLCLSHEDEKRAATSSEMVPRRLSADCSEIRSGPAHNQLVVMDGSNVALRHGGFETKKFSCVGIRLAADFYLKLNCKVLVFVPEFTLNYEEVAAAKRAASAKISISASKVPDNVVLLNEMNREGILVVTPSQDYDDSYAIKYAQQHNGCIVTNDMYRDYVEKCHDKITAKNWIKSHLISFTFVGDEFLPNPDFIWPDQPEI</sequence>
<protein>
    <recommendedName>
        <fullName evidence="1">RNase NYN domain-containing protein</fullName>
    </recommendedName>
</protein>
<name>A0ABQ7JAQ4_9APIC</name>
<dbReference type="InterPro" id="IPR051101">
    <property type="entry name" value="ZC3H12/N4BP1_RNase_Reg"/>
</dbReference>
<dbReference type="InterPro" id="IPR021869">
    <property type="entry name" value="RNase_Zc3h12_NYN"/>
</dbReference>
<dbReference type="Pfam" id="PF11977">
    <property type="entry name" value="RNase_Zc3h12a"/>
    <property type="match status" value="1"/>
</dbReference>